<comment type="caution">
    <text evidence="5">The sequence shown here is derived from an EMBL/GenBank/DDBJ whole genome shotgun (WGS) entry which is preliminary data.</text>
</comment>
<dbReference type="GO" id="GO:0003677">
    <property type="term" value="F:DNA binding"/>
    <property type="evidence" value="ECO:0007669"/>
    <property type="project" value="UniProtKB-KW"/>
</dbReference>
<dbReference type="InterPro" id="IPR000835">
    <property type="entry name" value="HTH_MarR-typ"/>
</dbReference>
<organism evidence="5 6">
    <name type="scientific">Chitinophaga agrisoli</name>
    <dbReference type="NCBI Taxonomy" id="2607653"/>
    <lineage>
        <taxon>Bacteria</taxon>
        <taxon>Pseudomonadati</taxon>
        <taxon>Bacteroidota</taxon>
        <taxon>Chitinophagia</taxon>
        <taxon>Chitinophagales</taxon>
        <taxon>Chitinophagaceae</taxon>
        <taxon>Chitinophaga</taxon>
    </lineage>
</organism>
<dbReference type="PROSITE" id="PS50995">
    <property type="entry name" value="HTH_MARR_2"/>
    <property type="match status" value="1"/>
</dbReference>
<dbReference type="PANTHER" id="PTHR42756:SF1">
    <property type="entry name" value="TRANSCRIPTIONAL REPRESSOR OF EMRAB OPERON"/>
    <property type="match status" value="1"/>
</dbReference>
<accession>A0A5B2VIP1</accession>
<reference evidence="5 6" key="2">
    <citation type="submission" date="2019-09" db="EMBL/GenBank/DDBJ databases">
        <authorList>
            <person name="Jin C."/>
        </authorList>
    </citation>
    <scope>NUCLEOTIDE SEQUENCE [LARGE SCALE GENOMIC DNA]</scope>
    <source>
        <strain evidence="5 6">BN140078</strain>
    </source>
</reference>
<evidence type="ECO:0000313" key="5">
    <source>
        <dbReference type="EMBL" id="KAA2238508.1"/>
    </source>
</evidence>
<keyword evidence="3" id="KW-0804">Transcription</keyword>
<dbReference type="PANTHER" id="PTHR42756">
    <property type="entry name" value="TRANSCRIPTIONAL REGULATOR, MARR"/>
    <property type="match status" value="1"/>
</dbReference>
<protein>
    <submittedName>
        <fullName evidence="5">Winged helix DNA-binding protein</fullName>
    </submittedName>
</protein>
<dbReference type="AlphaFoldDB" id="A0A5B2VIP1"/>
<name>A0A5B2VIP1_9BACT</name>
<keyword evidence="1" id="KW-0805">Transcription regulation</keyword>
<keyword evidence="2 5" id="KW-0238">DNA-binding</keyword>
<gene>
    <name evidence="5" type="ORF">F0L74_19995</name>
</gene>
<dbReference type="SUPFAM" id="SSF46785">
    <property type="entry name" value="Winged helix' DNA-binding domain"/>
    <property type="match status" value="1"/>
</dbReference>
<dbReference type="RefSeq" id="WP_149839688.1">
    <property type="nucleotide sequence ID" value="NZ_VUOC01000004.1"/>
</dbReference>
<feature type="domain" description="HTH marR-type" evidence="4">
    <location>
        <begin position="55"/>
        <end position="188"/>
    </location>
</feature>
<dbReference type="InterPro" id="IPR036388">
    <property type="entry name" value="WH-like_DNA-bd_sf"/>
</dbReference>
<dbReference type="SMART" id="SM00347">
    <property type="entry name" value="HTH_MARR"/>
    <property type="match status" value="1"/>
</dbReference>
<dbReference type="PRINTS" id="PR00598">
    <property type="entry name" value="HTHMARR"/>
</dbReference>
<dbReference type="Gene3D" id="1.10.10.10">
    <property type="entry name" value="Winged helix-like DNA-binding domain superfamily/Winged helix DNA-binding domain"/>
    <property type="match status" value="1"/>
</dbReference>
<evidence type="ECO:0000256" key="2">
    <source>
        <dbReference type="ARBA" id="ARBA00023125"/>
    </source>
</evidence>
<proteinExistence type="predicted"/>
<evidence type="ECO:0000256" key="1">
    <source>
        <dbReference type="ARBA" id="ARBA00023015"/>
    </source>
</evidence>
<dbReference type="Proteomes" id="UP000324611">
    <property type="component" value="Unassembled WGS sequence"/>
</dbReference>
<sequence>MNKTVQLVNAWAAYEEKHPDGSIEDFCRYHLIQQKQQHPPDLQKLTGGIQPFKPEAMLMKIMGRVMRLHAMYSRIALDDTGVNQLEEFALLLAIVQLQHPRKSEVIYATIYEMSTGTDVLNRLRDNGYISEVADIADRRSKRVKITAKGEKVLQRCLKRMEQLVTMMLNRMDTEEVLLCIQLLMDIEIRFSERWPADKGQSFDEIYTSVMSST</sequence>
<reference evidence="5 6" key="1">
    <citation type="submission" date="2019-09" db="EMBL/GenBank/DDBJ databases">
        <title>Chitinophaga ginsengihumi sp. nov., isolated from soil of ginseng rhizosphere.</title>
        <authorList>
            <person name="Lee J."/>
        </authorList>
    </citation>
    <scope>NUCLEOTIDE SEQUENCE [LARGE SCALE GENOMIC DNA]</scope>
    <source>
        <strain evidence="5 6">BN140078</strain>
    </source>
</reference>
<dbReference type="InterPro" id="IPR036390">
    <property type="entry name" value="WH_DNA-bd_sf"/>
</dbReference>
<evidence type="ECO:0000313" key="6">
    <source>
        <dbReference type="Proteomes" id="UP000324611"/>
    </source>
</evidence>
<dbReference type="Pfam" id="PF13463">
    <property type="entry name" value="HTH_27"/>
    <property type="match status" value="1"/>
</dbReference>
<dbReference type="GO" id="GO:0003700">
    <property type="term" value="F:DNA-binding transcription factor activity"/>
    <property type="evidence" value="ECO:0007669"/>
    <property type="project" value="InterPro"/>
</dbReference>
<evidence type="ECO:0000256" key="3">
    <source>
        <dbReference type="ARBA" id="ARBA00023163"/>
    </source>
</evidence>
<evidence type="ECO:0000259" key="4">
    <source>
        <dbReference type="PROSITE" id="PS50995"/>
    </source>
</evidence>
<keyword evidence="6" id="KW-1185">Reference proteome</keyword>
<dbReference type="EMBL" id="VUOC01000004">
    <property type="protein sequence ID" value="KAA2238508.1"/>
    <property type="molecule type" value="Genomic_DNA"/>
</dbReference>